<reference evidence="2 3" key="1">
    <citation type="journal article" date="2020" name="ISME J.">
        <title>Uncovering the hidden diversity of litter-decomposition mechanisms in mushroom-forming fungi.</title>
        <authorList>
            <person name="Floudas D."/>
            <person name="Bentzer J."/>
            <person name="Ahren D."/>
            <person name="Johansson T."/>
            <person name="Persson P."/>
            <person name="Tunlid A."/>
        </authorList>
    </citation>
    <scope>NUCLEOTIDE SEQUENCE [LARGE SCALE GENOMIC DNA]</scope>
    <source>
        <strain evidence="2 3">CBS 406.79</strain>
    </source>
</reference>
<evidence type="ECO:0000313" key="3">
    <source>
        <dbReference type="Proteomes" id="UP000518752"/>
    </source>
</evidence>
<feature type="compositionally biased region" description="Low complexity" evidence="1">
    <location>
        <begin position="140"/>
        <end position="161"/>
    </location>
</feature>
<proteinExistence type="predicted"/>
<keyword evidence="3" id="KW-1185">Reference proteome</keyword>
<evidence type="ECO:0000256" key="1">
    <source>
        <dbReference type="SAM" id="MobiDB-lite"/>
    </source>
</evidence>
<evidence type="ECO:0000313" key="2">
    <source>
        <dbReference type="EMBL" id="KAF5387413.1"/>
    </source>
</evidence>
<comment type="caution">
    <text evidence="2">The sequence shown here is derived from an EMBL/GenBank/DDBJ whole genome shotgun (WGS) entry which is preliminary data.</text>
</comment>
<name>A0A8H5MB09_9AGAR</name>
<sequence>MSAAIWVAWNTLSPPPGVGEVDETDVYGTFGSISSVVLERAVDRNIGWFGGRKRPAGEVNLDMDRDSVTAHVGKTSRRESLDGRDRIGAGSQALKTYLVYLEQRDWSHVTETWRGFLAPSTSSLPDADDSLHPSEHTKIPGFSTSISSSSHPVSSMPENSSEGGDGDKRRQ</sequence>
<dbReference type="OrthoDB" id="2018619at2759"/>
<gene>
    <name evidence="2" type="ORF">D9757_007771</name>
</gene>
<feature type="region of interest" description="Disordered" evidence="1">
    <location>
        <begin position="124"/>
        <end position="171"/>
    </location>
</feature>
<dbReference type="EMBL" id="JAACJN010000032">
    <property type="protein sequence ID" value="KAF5387413.1"/>
    <property type="molecule type" value="Genomic_DNA"/>
</dbReference>
<dbReference type="Proteomes" id="UP000518752">
    <property type="component" value="Unassembled WGS sequence"/>
</dbReference>
<dbReference type="AlphaFoldDB" id="A0A8H5MB09"/>
<organism evidence="2 3">
    <name type="scientific">Collybiopsis confluens</name>
    <dbReference type="NCBI Taxonomy" id="2823264"/>
    <lineage>
        <taxon>Eukaryota</taxon>
        <taxon>Fungi</taxon>
        <taxon>Dikarya</taxon>
        <taxon>Basidiomycota</taxon>
        <taxon>Agaricomycotina</taxon>
        <taxon>Agaricomycetes</taxon>
        <taxon>Agaricomycetidae</taxon>
        <taxon>Agaricales</taxon>
        <taxon>Marasmiineae</taxon>
        <taxon>Omphalotaceae</taxon>
        <taxon>Collybiopsis</taxon>
    </lineage>
</organism>
<accession>A0A8H5MB09</accession>
<protein>
    <submittedName>
        <fullName evidence="2">Uncharacterized protein</fullName>
    </submittedName>
</protein>
<feature type="compositionally biased region" description="Basic and acidic residues" evidence="1">
    <location>
        <begin position="129"/>
        <end position="138"/>
    </location>
</feature>